<reference evidence="1" key="1">
    <citation type="submission" date="2020-04" db="EMBL/GenBank/DDBJ databases">
        <authorList>
            <person name="Chiriac C."/>
            <person name="Salcher M."/>
            <person name="Ghai R."/>
            <person name="Kavagutti S V."/>
        </authorList>
    </citation>
    <scope>NUCLEOTIDE SEQUENCE</scope>
</reference>
<evidence type="ECO:0000313" key="1">
    <source>
        <dbReference type="EMBL" id="CAB4147902.1"/>
    </source>
</evidence>
<name>A0A6J5MNH5_9CAUD</name>
<organism evidence="1">
    <name type="scientific">uncultured Caudovirales phage</name>
    <dbReference type="NCBI Taxonomy" id="2100421"/>
    <lineage>
        <taxon>Viruses</taxon>
        <taxon>Duplodnaviria</taxon>
        <taxon>Heunggongvirae</taxon>
        <taxon>Uroviricota</taxon>
        <taxon>Caudoviricetes</taxon>
        <taxon>Peduoviridae</taxon>
        <taxon>Maltschvirus</taxon>
        <taxon>Maltschvirus maltsch</taxon>
    </lineage>
</organism>
<protein>
    <submittedName>
        <fullName evidence="1">Uncharacterized protein</fullName>
    </submittedName>
</protein>
<accession>A0A6J5MNH5</accession>
<dbReference type="EMBL" id="LR796477">
    <property type="protein sequence ID" value="CAB4147902.1"/>
    <property type="molecule type" value="Genomic_DNA"/>
</dbReference>
<sequence>MVNNIRVLNIASNDYANMSHNNANALRSIGVYCNDYVLSTHPFGYTSQSKAVSKNRIRDIVNTFDVVQIFHTCPILLNEVLNANFKGKIIVYHSGTRYRDEPEFYNRIFNKVVYRCITDQTEFMELGSKDIAYLAPHTDLKPVEKRKEGKLIIGHYPSNALVKGTKEIREMLEPFKDDFEIRIDETILPHEENLKRIAECHIYVELFKPELNGKPYGCFGVTAFEATALGCMVITNDLHESVYNNIYEYQPFCIANDELKFKAFIKLFKGCTESMPVSTTFYNNHSIESTGKRILELIK</sequence>
<gene>
    <name evidence="1" type="ORF">UFOVP514_52</name>
</gene>
<proteinExistence type="predicted"/>